<sequence length="116" mass="12269">MPSPTPAPAPFALRPALIPGIMGAVALMLGLALLELDAFTIVLFVVSILALIMAVFAWQAKQPLWMIPTLLVAIVWNPVLPLPFSGIPWIIAQFLGAVVLVAVGILLENKHATPSA</sequence>
<dbReference type="InterPro" id="IPR046548">
    <property type="entry name" value="DUF6804"/>
</dbReference>
<dbReference type="AlphaFoldDB" id="A0A3N2C065"/>
<keyword evidence="3" id="KW-1185">Reference proteome</keyword>
<evidence type="ECO:0000313" key="3">
    <source>
        <dbReference type="Proteomes" id="UP000266915"/>
    </source>
</evidence>
<organism evidence="2 3">
    <name type="scientific">Plantibacter flavus</name>
    <dbReference type="NCBI Taxonomy" id="150123"/>
    <lineage>
        <taxon>Bacteria</taxon>
        <taxon>Bacillati</taxon>
        <taxon>Actinomycetota</taxon>
        <taxon>Actinomycetes</taxon>
        <taxon>Micrococcales</taxon>
        <taxon>Microbacteriaceae</taxon>
        <taxon>Plantibacter</taxon>
    </lineage>
</organism>
<dbReference type="Proteomes" id="UP000266915">
    <property type="component" value="Unassembled WGS sequence"/>
</dbReference>
<protein>
    <submittedName>
        <fullName evidence="2">Uncharacterized protein</fullName>
    </submittedName>
</protein>
<dbReference type="RefSeq" id="WP_085510181.1">
    <property type="nucleotide sequence ID" value="NZ_FXAP01000001.1"/>
</dbReference>
<feature type="transmembrane region" description="Helical" evidence="1">
    <location>
        <begin position="12"/>
        <end position="32"/>
    </location>
</feature>
<accession>A0A3N2C065</accession>
<keyword evidence="1" id="KW-0472">Membrane</keyword>
<dbReference type="Pfam" id="PF20619">
    <property type="entry name" value="DUF6804"/>
    <property type="match status" value="1"/>
</dbReference>
<feature type="transmembrane region" description="Helical" evidence="1">
    <location>
        <begin position="86"/>
        <end position="107"/>
    </location>
</feature>
<evidence type="ECO:0000313" key="2">
    <source>
        <dbReference type="EMBL" id="ROR80840.1"/>
    </source>
</evidence>
<keyword evidence="1" id="KW-1133">Transmembrane helix</keyword>
<name>A0A3N2C065_9MICO</name>
<dbReference type="EMBL" id="RKHL01000001">
    <property type="protein sequence ID" value="ROR80840.1"/>
    <property type="molecule type" value="Genomic_DNA"/>
</dbReference>
<keyword evidence="1" id="KW-0812">Transmembrane</keyword>
<proteinExistence type="predicted"/>
<gene>
    <name evidence="2" type="ORF">EDD42_0887</name>
</gene>
<reference evidence="2 3" key="1">
    <citation type="submission" date="2018-11" db="EMBL/GenBank/DDBJ databases">
        <title>Sequencing the genomes of 1000 actinobacteria strains.</title>
        <authorList>
            <person name="Klenk H.-P."/>
        </authorList>
    </citation>
    <scope>NUCLEOTIDE SEQUENCE [LARGE SCALE GENOMIC DNA]</scope>
    <source>
        <strain evidence="2 3">DSM 14012</strain>
    </source>
</reference>
<comment type="caution">
    <text evidence="2">The sequence shown here is derived from an EMBL/GenBank/DDBJ whole genome shotgun (WGS) entry which is preliminary data.</text>
</comment>
<evidence type="ECO:0000256" key="1">
    <source>
        <dbReference type="SAM" id="Phobius"/>
    </source>
</evidence>
<feature type="transmembrane region" description="Helical" evidence="1">
    <location>
        <begin position="38"/>
        <end position="57"/>
    </location>
</feature>